<organism evidence="2 3">
    <name type="scientific">Sphaceloma murrayae</name>
    <dbReference type="NCBI Taxonomy" id="2082308"/>
    <lineage>
        <taxon>Eukaryota</taxon>
        <taxon>Fungi</taxon>
        <taxon>Dikarya</taxon>
        <taxon>Ascomycota</taxon>
        <taxon>Pezizomycotina</taxon>
        <taxon>Dothideomycetes</taxon>
        <taxon>Dothideomycetidae</taxon>
        <taxon>Myriangiales</taxon>
        <taxon>Elsinoaceae</taxon>
        <taxon>Sphaceloma</taxon>
    </lineage>
</organism>
<dbReference type="AlphaFoldDB" id="A0A2K1QUT2"/>
<feature type="compositionally biased region" description="Basic and acidic residues" evidence="1">
    <location>
        <begin position="85"/>
        <end position="102"/>
    </location>
</feature>
<evidence type="ECO:0000256" key="1">
    <source>
        <dbReference type="SAM" id="MobiDB-lite"/>
    </source>
</evidence>
<feature type="compositionally biased region" description="Basic and acidic residues" evidence="1">
    <location>
        <begin position="30"/>
        <end position="41"/>
    </location>
</feature>
<dbReference type="Proteomes" id="UP000243797">
    <property type="component" value="Unassembled WGS sequence"/>
</dbReference>
<dbReference type="EMBL" id="NKHZ01000039">
    <property type="protein sequence ID" value="PNS18779.1"/>
    <property type="molecule type" value="Genomic_DNA"/>
</dbReference>
<gene>
    <name evidence="2" type="ORF">CAC42_5318</name>
</gene>
<feature type="region of interest" description="Disordered" evidence="1">
    <location>
        <begin position="30"/>
        <end position="102"/>
    </location>
</feature>
<reference evidence="2 3" key="1">
    <citation type="submission" date="2017-06" db="EMBL/GenBank/DDBJ databases">
        <title>Draft genome sequence of a variant of Elsinoe murrayae.</title>
        <authorList>
            <person name="Cheng Q."/>
        </authorList>
    </citation>
    <scope>NUCLEOTIDE SEQUENCE [LARGE SCALE GENOMIC DNA]</scope>
    <source>
        <strain evidence="2 3">CQ-2017a</strain>
    </source>
</reference>
<proteinExistence type="predicted"/>
<comment type="caution">
    <text evidence="2">The sequence shown here is derived from an EMBL/GenBank/DDBJ whole genome shotgun (WGS) entry which is preliminary data.</text>
</comment>
<evidence type="ECO:0000313" key="2">
    <source>
        <dbReference type="EMBL" id="PNS18779.1"/>
    </source>
</evidence>
<sequence>MATPTNDPSDEEIADLNPVARVAHLAKLKADRARRMEERKRTIQNKRTAQIADLPVDPGAHRGKKVRSATTKVTKPKNGRGRKPANPDRTTKDKQRDIASKPGRQLRDAVENMRGNWDIMKDGNIPHNYKCKPNPVNRLVFGVWSLQVHVMHAFGKHWEENGPVIKPLIDGWKATFTQGRYQTTFDDMFAFYDGINKKARNIVGGKPKLSKWSPYGTEPWNGYGFDDDDDE</sequence>
<dbReference type="InParanoid" id="A0A2K1QUT2"/>
<evidence type="ECO:0000313" key="3">
    <source>
        <dbReference type="Proteomes" id="UP000243797"/>
    </source>
</evidence>
<protein>
    <submittedName>
        <fullName evidence="2">Uncharacterized protein</fullName>
    </submittedName>
</protein>
<name>A0A2K1QUT2_9PEZI</name>
<keyword evidence="3" id="KW-1185">Reference proteome</keyword>
<feature type="compositionally biased region" description="Basic residues" evidence="1">
    <location>
        <begin position="74"/>
        <end position="83"/>
    </location>
</feature>
<accession>A0A2K1QUT2</accession>